<evidence type="ECO:0000313" key="4">
    <source>
        <dbReference type="Proteomes" id="UP001496674"/>
    </source>
</evidence>
<reference evidence="3 4" key="1">
    <citation type="submission" date="2023-04" db="EMBL/GenBank/DDBJ databases">
        <title>Draft genome sequence of acteroides sedimenti strain YN3PY1.</title>
        <authorList>
            <person name="Yoshida N."/>
        </authorList>
    </citation>
    <scope>NUCLEOTIDE SEQUENCE [LARGE SCALE GENOMIC DNA]</scope>
    <source>
        <strain evidence="3 4">YN3PY1</strain>
    </source>
</reference>
<evidence type="ECO:0008006" key="5">
    <source>
        <dbReference type="Google" id="ProtNLM"/>
    </source>
</evidence>
<dbReference type="Proteomes" id="UP001496674">
    <property type="component" value="Chromosome"/>
</dbReference>
<keyword evidence="4" id="KW-1185">Reference proteome</keyword>
<organism evidence="3 4">
    <name type="scientific">Bacteroides sedimenti</name>
    <dbReference type="NCBI Taxonomy" id="2136147"/>
    <lineage>
        <taxon>Bacteria</taxon>
        <taxon>Pseudomonadati</taxon>
        <taxon>Bacteroidota</taxon>
        <taxon>Bacteroidia</taxon>
        <taxon>Bacteroidales</taxon>
        <taxon>Bacteroidaceae</taxon>
        <taxon>Bacteroides</taxon>
    </lineage>
</organism>
<evidence type="ECO:0000313" key="3">
    <source>
        <dbReference type="EMBL" id="BEG97968.1"/>
    </source>
</evidence>
<feature type="transmembrane region" description="Helical" evidence="2">
    <location>
        <begin position="6"/>
        <end position="26"/>
    </location>
</feature>
<keyword evidence="2" id="KW-0472">Membrane</keyword>
<feature type="coiled-coil region" evidence="1">
    <location>
        <begin position="333"/>
        <end position="360"/>
    </location>
</feature>
<evidence type="ECO:0000256" key="1">
    <source>
        <dbReference type="SAM" id="Coils"/>
    </source>
</evidence>
<feature type="transmembrane region" description="Helical" evidence="2">
    <location>
        <begin position="108"/>
        <end position="133"/>
    </location>
</feature>
<protein>
    <recommendedName>
        <fullName evidence="5">MotA/TolQ/ExbB proton channel domain-containing protein</fullName>
    </recommendedName>
</protein>
<dbReference type="EMBL" id="AP028055">
    <property type="protein sequence ID" value="BEG97968.1"/>
    <property type="molecule type" value="Genomic_DNA"/>
</dbReference>
<keyword evidence="2" id="KW-1133">Transmembrane helix</keyword>
<dbReference type="RefSeq" id="WP_353332502.1">
    <property type="nucleotide sequence ID" value="NZ_AP028055.1"/>
</dbReference>
<feature type="transmembrane region" description="Helical" evidence="2">
    <location>
        <begin position="139"/>
        <end position="165"/>
    </location>
</feature>
<keyword evidence="1" id="KW-0175">Coiled coil</keyword>
<sequence length="454" mass="50522">MNISLIIIIIVVVIWVQLAFFLKTLVGIKALKLLYPSVSILGIKVEHGTQVISVHGKVSREFASIVDSTNSYLKENLGAVDFHIIQNLSEQVASSKESEAASGISTPLYIGLMGTFMGVGVGLFTLNVMGIFSEEGINSFLWGVVIAMVASFLGMLLSTVAHYRLSTAIKHKDMRKSRYYSFVQTKLLPGMGSNIIDALGRLKGTLDNFNTVFSGNIGNINSTVVNLAQNLQTIADGIGTQKEILNELYSSKYQSLIKMNMNAFERVEKLLPAMDDFIHKQKMLNEMMTNSAEFVATMHRLLDRVLTFEKSINELGESIGESQLLGNRQLTLVQKHLEDLDQKQALVEKYTNQSNEVVEEYLKANVKNVRSLVAEFEIALRNAFEITSVDSPFQKLADLETISREVKQLSEIQAAGKQREEELMNLLVSIRNEIRSIRQGNLYTGDLPEGDAEN</sequence>
<gene>
    <name evidence="3" type="ORF">BSYN_02330</name>
</gene>
<evidence type="ECO:0000256" key="2">
    <source>
        <dbReference type="SAM" id="Phobius"/>
    </source>
</evidence>
<accession>A0ABN6Z048</accession>
<keyword evidence="2" id="KW-0812">Transmembrane</keyword>
<name>A0ABN6Z048_9BACE</name>
<proteinExistence type="predicted"/>